<comment type="caution">
    <text evidence="1">The sequence shown here is derived from an EMBL/GenBank/DDBJ whole genome shotgun (WGS) entry which is preliminary data.</text>
</comment>
<dbReference type="Proteomes" id="UP000324897">
    <property type="component" value="Unassembled WGS sequence"/>
</dbReference>
<dbReference type="EMBL" id="RWGY01000045">
    <property type="protein sequence ID" value="TVU07314.1"/>
    <property type="molecule type" value="Genomic_DNA"/>
</dbReference>
<keyword evidence="2" id="KW-1185">Reference proteome</keyword>
<evidence type="ECO:0000313" key="1">
    <source>
        <dbReference type="EMBL" id="TVU07314.1"/>
    </source>
</evidence>
<feature type="non-terminal residue" evidence="1">
    <location>
        <position position="1"/>
    </location>
</feature>
<accession>A0A5J9T7R3</accession>
<organism evidence="1 2">
    <name type="scientific">Eragrostis curvula</name>
    <name type="common">weeping love grass</name>
    <dbReference type="NCBI Taxonomy" id="38414"/>
    <lineage>
        <taxon>Eukaryota</taxon>
        <taxon>Viridiplantae</taxon>
        <taxon>Streptophyta</taxon>
        <taxon>Embryophyta</taxon>
        <taxon>Tracheophyta</taxon>
        <taxon>Spermatophyta</taxon>
        <taxon>Magnoliopsida</taxon>
        <taxon>Liliopsida</taxon>
        <taxon>Poales</taxon>
        <taxon>Poaceae</taxon>
        <taxon>PACMAD clade</taxon>
        <taxon>Chloridoideae</taxon>
        <taxon>Eragrostideae</taxon>
        <taxon>Eragrostidinae</taxon>
        <taxon>Eragrostis</taxon>
    </lineage>
</organism>
<dbReference type="OrthoDB" id="1930390at2759"/>
<sequence>MELTTADNGVCWVVESPPLGRAICTSQYKVSCVEHAALTTLGFHTSMPVGSRSESAPLDVSWRRERDETCMGSGSSPVVLAYQATVWLLILWNQTARSVWSGRPIRLRRRQLKGACTGTPAANEP</sequence>
<proteinExistence type="predicted"/>
<evidence type="ECO:0000313" key="2">
    <source>
        <dbReference type="Proteomes" id="UP000324897"/>
    </source>
</evidence>
<dbReference type="Gramene" id="TVU07314">
    <property type="protein sequence ID" value="TVU07314"/>
    <property type="gene ID" value="EJB05_47364"/>
</dbReference>
<protein>
    <submittedName>
        <fullName evidence="1">Uncharacterized protein</fullName>
    </submittedName>
</protein>
<name>A0A5J9T7R3_9POAL</name>
<dbReference type="AlphaFoldDB" id="A0A5J9T7R3"/>
<reference evidence="1 2" key="1">
    <citation type="journal article" date="2019" name="Sci. Rep.">
        <title>A high-quality genome of Eragrostis curvula grass provides insights into Poaceae evolution and supports new strategies to enhance forage quality.</title>
        <authorList>
            <person name="Carballo J."/>
            <person name="Santos B.A.C.M."/>
            <person name="Zappacosta D."/>
            <person name="Garbus I."/>
            <person name="Selva J.P."/>
            <person name="Gallo C.A."/>
            <person name="Diaz A."/>
            <person name="Albertini E."/>
            <person name="Caccamo M."/>
            <person name="Echenique V."/>
        </authorList>
    </citation>
    <scope>NUCLEOTIDE SEQUENCE [LARGE SCALE GENOMIC DNA]</scope>
    <source>
        <strain evidence="2">cv. Victoria</strain>
        <tissue evidence="1">Leaf</tissue>
    </source>
</reference>
<gene>
    <name evidence="1" type="ORF">EJB05_47364</name>
</gene>